<keyword evidence="2" id="KW-1185">Reference proteome</keyword>
<reference evidence="1 2" key="1">
    <citation type="submission" date="2019-10" db="EMBL/GenBank/DDBJ databases">
        <title>Draft Genome Sequence of Cytophagaceae sp. SJW1-29.</title>
        <authorList>
            <person name="Choi A."/>
        </authorList>
    </citation>
    <scope>NUCLEOTIDE SEQUENCE [LARGE SCALE GENOMIC DNA]</scope>
    <source>
        <strain evidence="1 2">SJW1-29</strain>
    </source>
</reference>
<dbReference type="EMBL" id="WHLY01000002">
    <property type="protein sequence ID" value="MPR35945.1"/>
    <property type="molecule type" value="Genomic_DNA"/>
</dbReference>
<dbReference type="AlphaFoldDB" id="A0A7C9F594"/>
<evidence type="ECO:0000313" key="2">
    <source>
        <dbReference type="Proteomes" id="UP000479293"/>
    </source>
</evidence>
<dbReference type="GO" id="GO:0003723">
    <property type="term" value="F:RNA binding"/>
    <property type="evidence" value="ECO:0007669"/>
    <property type="project" value="InterPro"/>
</dbReference>
<dbReference type="Proteomes" id="UP000479293">
    <property type="component" value="Unassembled WGS sequence"/>
</dbReference>
<proteinExistence type="predicted"/>
<evidence type="ECO:0000313" key="1">
    <source>
        <dbReference type="EMBL" id="MPR35945.1"/>
    </source>
</evidence>
<organism evidence="1 2">
    <name type="scientific">Salmonirosea aquatica</name>
    <dbReference type="NCBI Taxonomy" id="2654236"/>
    <lineage>
        <taxon>Bacteria</taxon>
        <taxon>Pseudomonadati</taxon>
        <taxon>Bacteroidota</taxon>
        <taxon>Cytophagia</taxon>
        <taxon>Cytophagales</taxon>
        <taxon>Spirosomataceae</taxon>
        <taxon>Salmonirosea</taxon>
    </lineage>
</organism>
<dbReference type="RefSeq" id="WP_152763429.1">
    <property type="nucleotide sequence ID" value="NZ_WHLY01000002.1"/>
</dbReference>
<dbReference type="Pfam" id="PF09907">
    <property type="entry name" value="HigB_toxin"/>
    <property type="match status" value="1"/>
</dbReference>
<name>A0A7C9F594_9BACT</name>
<accession>A0A7C9F594</accession>
<dbReference type="GO" id="GO:0110001">
    <property type="term" value="C:toxin-antitoxin complex"/>
    <property type="evidence" value="ECO:0007669"/>
    <property type="project" value="InterPro"/>
</dbReference>
<dbReference type="InterPro" id="IPR018669">
    <property type="entry name" value="Toxin_HigB"/>
</dbReference>
<comment type="caution">
    <text evidence="1">The sequence shown here is derived from an EMBL/GenBank/DDBJ whole genome shotgun (WGS) entry which is preliminary data.</text>
</comment>
<gene>
    <name evidence="1" type="ORF">GBK04_21985</name>
</gene>
<dbReference type="GO" id="GO:0004519">
    <property type="term" value="F:endonuclease activity"/>
    <property type="evidence" value="ECO:0007669"/>
    <property type="project" value="InterPro"/>
</dbReference>
<protein>
    <submittedName>
        <fullName evidence="1">Type II toxin-antitoxin system HigB family toxin</fullName>
    </submittedName>
</protein>
<sequence>MKRIVAKRTLKEFWDKYPDSEQYLKTWYDTVQKSNWQSPNEIKATYASASILGDGRVVFNVKGNTYRLIVRFNFEKQWAFVRFIGTHAEYNKINANTI</sequence>